<name>A0A177AEE6_9PEZI</name>
<dbReference type="AlphaFoldDB" id="A0A177AEE6"/>
<dbReference type="SUPFAM" id="SSF56112">
    <property type="entry name" value="Protein kinase-like (PK-like)"/>
    <property type="match status" value="1"/>
</dbReference>
<dbReference type="EMBL" id="KV441393">
    <property type="protein sequence ID" value="OAF59553.1"/>
    <property type="molecule type" value="Genomic_DNA"/>
</dbReference>
<proteinExistence type="predicted"/>
<dbReference type="Proteomes" id="UP000077154">
    <property type="component" value="Unassembled WGS sequence"/>
</dbReference>
<evidence type="ECO:0008006" key="2">
    <source>
        <dbReference type="Google" id="ProtNLM"/>
    </source>
</evidence>
<accession>A0A177AEE6</accession>
<protein>
    <recommendedName>
        <fullName evidence="2">Aminoglycoside phosphotransferase domain-containing protein</fullName>
    </recommendedName>
</protein>
<dbReference type="GeneID" id="36287083"/>
<dbReference type="InterPro" id="IPR011009">
    <property type="entry name" value="Kinase-like_dom_sf"/>
</dbReference>
<dbReference type="OrthoDB" id="5412996at2759"/>
<dbReference type="RefSeq" id="XP_024324836.1">
    <property type="nucleotide sequence ID" value="XM_024467647.1"/>
</dbReference>
<evidence type="ECO:0000313" key="1">
    <source>
        <dbReference type="EMBL" id="OAF59553.1"/>
    </source>
</evidence>
<dbReference type="VEuPathDB" id="FungiDB:GMDG_06724"/>
<sequence>MKTLTKQIVGSVDRQGPFKLFLDDIRFGNILVDSKTFVIKALIDWEFCYTAPREFLSAPPPWLIPNPDPWDWSSEERDVFRIQFLSFIKVLQDEDWAKTMAFLFRCEINMRMVPFGISKLCESHYAA</sequence>
<gene>
    <name evidence="1" type="ORF">VC83_04010</name>
</gene>
<organism evidence="1">
    <name type="scientific">Pseudogymnoascus destructans</name>
    <dbReference type="NCBI Taxonomy" id="655981"/>
    <lineage>
        <taxon>Eukaryota</taxon>
        <taxon>Fungi</taxon>
        <taxon>Dikarya</taxon>
        <taxon>Ascomycota</taxon>
        <taxon>Pezizomycotina</taxon>
        <taxon>Leotiomycetes</taxon>
        <taxon>Thelebolales</taxon>
        <taxon>Thelebolaceae</taxon>
        <taxon>Pseudogymnoascus</taxon>
    </lineage>
</organism>
<reference evidence="1" key="1">
    <citation type="submission" date="2016-03" db="EMBL/GenBank/DDBJ databases">
        <title>Updated assembly of Pseudogymnoascus destructans, the fungus causing white-nose syndrome of bats.</title>
        <authorList>
            <person name="Palmer J.M."/>
            <person name="Drees K.P."/>
            <person name="Foster J.T."/>
            <person name="Lindner D.L."/>
        </authorList>
    </citation>
    <scope>NUCLEOTIDE SEQUENCE [LARGE SCALE GENOMIC DNA]</scope>
    <source>
        <strain evidence="1">20631-21</strain>
    </source>
</reference>